<dbReference type="AlphaFoldDB" id="A0AA39X0W1"/>
<comment type="caution">
    <text evidence="4">The sequence shown here is derived from an EMBL/GenBank/DDBJ whole genome shotgun (WGS) entry which is preliminary data.</text>
</comment>
<dbReference type="PANTHER" id="PTHR23416">
    <property type="entry name" value="SIALIC ACID SYNTHASE-RELATED"/>
    <property type="match status" value="1"/>
</dbReference>
<feature type="region of interest" description="Disordered" evidence="2">
    <location>
        <begin position="1"/>
        <end position="23"/>
    </location>
</feature>
<evidence type="ECO:0000256" key="1">
    <source>
        <dbReference type="ARBA" id="ARBA00022679"/>
    </source>
</evidence>
<keyword evidence="3" id="KW-0472">Membrane</keyword>
<evidence type="ECO:0000313" key="4">
    <source>
        <dbReference type="EMBL" id="KAK0625121.1"/>
    </source>
</evidence>
<dbReference type="Proteomes" id="UP001174934">
    <property type="component" value="Unassembled WGS sequence"/>
</dbReference>
<dbReference type="Gene3D" id="2.160.10.10">
    <property type="entry name" value="Hexapeptide repeat proteins"/>
    <property type="match status" value="1"/>
</dbReference>
<keyword evidence="1" id="KW-0808">Transferase</keyword>
<feature type="transmembrane region" description="Helical" evidence="3">
    <location>
        <begin position="356"/>
        <end position="380"/>
    </location>
</feature>
<keyword evidence="5" id="KW-1185">Reference proteome</keyword>
<dbReference type="CDD" id="cd03357">
    <property type="entry name" value="LbH_MAT_GAT"/>
    <property type="match status" value="1"/>
</dbReference>
<dbReference type="PROSITE" id="PS00101">
    <property type="entry name" value="HEXAPEP_TRANSFERASES"/>
    <property type="match status" value="1"/>
</dbReference>
<organism evidence="4 5">
    <name type="scientific">Bombardia bombarda</name>
    <dbReference type="NCBI Taxonomy" id="252184"/>
    <lineage>
        <taxon>Eukaryota</taxon>
        <taxon>Fungi</taxon>
        <taxon>Dikarya</taxon>
        <taxon>Ascomycota</taxon>
        <taxon>Pezizomycotina</taxon>
        <taxon>Sordariomycetes</taxon>
        <taxon>Sordariomycetidae</taxon>
        <taxon>Sordariales</taxon>
        <taxon>Lasiosphaeriaceae</taxon>
        <taxon>Bombardia</taxon>
    </lineage>
</organism>
<accession>A0AA39X0W1</accession>
<dbReference type="Pfam" id="PF14602">
    <property type="entry name" value="Hexapep_2"/>
    <property type="match status" value="1"/>
</dbReference>
<dbReference type="InterPro" id="IPR001451">
    <property type="entry name" value="Hexapep"/>
</dbReference>
<dbReference type="Pfam" id="PF00132">
    <property type="entry name" value="Hexapep"/>
    <property type="match status" value="1"/>
</dbReference>
<reference evidence="4" key="1">
    <citation type="submission" date="2023-06" db="EMBL/GenBank/DDBJ databases">
        <title>Genome-scale phylogeny and comparative genomics of the fungal order Sordariales.</title>
        <authorList>
            <consortium name="Lawrence Berkeley National Laboratory"/>
            <person name="Hensen N."/>
            <person name="Bonometti L."/>
            <person name="Westerberg I."/>
            <person name="Brannstrom I.O."/>
            <person name="Guillou S."/>
            <person name="Cros-Aarteil S."/>
            <person name="Calhoun S."/>
            <person name="Haridas S."/>
            <person name="Kuo A."/>
            <person name="Mondo S."/>
            <person name="Pangilinan J."/>
            <person name="Riley R."/>
            <person name="LaButti K."/>
            <person name="Andreopoulos B."/>
            <person name="Lipzen A."/>
            <person name="Chen C."/>
            <person name="Yanf M."/>
            <person name="Daum C."/>
            <person name="Ng V."/>
            <person name="Clum A."/>
            <person name="Steindorff A."/>
            <person name="Ohm R."/>
            <person name="Martin F."/>
            <person name="Silar P."/>
            <person name="Natvig D."/>
            <person name="Lalanne C."/>
            <person name="Gautier V."/>
            <person name="Ament-velasquez S.L."/>
            <person name="Kruys A."/>
            <person name="Hutchinson M.I."/>
            <person name="Powell A.J."/>
            <person name="Barry K."/>
            <person name="Miller A.N."/>
            <person name="Grigoriev I.V."/>
            <person name="Debuchy R."/>
            <person name="Gladieux P."/>
            <person name="Thoren M.H."/>
            <person name="Johannesson H."/>
        </authorList>
    </citation>
    <scope>NUCLEOTIDE SEQUENCE</scope>
    <source>
        <strain evidence="4">SMH3391-2</strain>
    </source>
</reference>
<proteinExistence type="predicted"/>
<keyword evidence="3" id="KW-1133">Transmembrane helix</keyword>
<dbReference type="GO" id="GO:0008374">
    <property type="term" value="F:O-acyltransferase activity"/>
    <property type="evidence" value="ECO:0007669"/>
    <property type="project" value="TreeGrafter"/>
</dbReference>
<name>A0AA39X0W1_9PEZI</name>
<sequence>MDRDSAIAVDGSEPDSHLGPTPGIAFPAGNDDFRAARNRCAQACRRFNGTPEDAVPEVRSSLYLDIVRPARDRSAEDTAMAITHDMTFRNPLLKAQTPFIKPPFFVDYGLRLRVGGSTFINRGCTINDTPVADVVIGERCNIGPNCVIVSVSHPLRAEERSSQRSSIGKPISIRDDVWIGANVTILGGVTVGSGAVIGAGSVVTRSIPAASLAVGVPARVVQSLVDVGPTEVGATVSSLNEALAYGRPAHSYTPFSGDMSMDRKEELELARLVSNNLLLRNQHQHQVQLQHYQEGNGQGVAGLVAGVGVSPGAGVSGPGAARSGEAVRVGSGGEQPHGIGIGATRRMVWRLFRSEMLAVVAVTSVAFALLSSLFLAGMLMGAKRFTVFVDVPGSGPSGADRLLL</sequence>
<keyword evidence="3" id="KW-0812">Transmembrane</keyword>
<gene>
    <name evidence="4" type="ORF">B0T17DRAFT_590798</name>
</gene>
<dbReference type="InterPro" id="IPR011004">
    <property type="entry name" value="Trimer_LpxA-like_sf"/>
</dbReference>
<dbReference type="EMBL" id="JAULSR010000003">
    <property type="protein sequence ID" value="KAK0625121.1"/>
    <property type="molecule type" value="Genomic_DNA"/>
</dbReference>
<evidence type="ECO:0000256" key="2">
    <source>
        <dbReference type="SAM" id="MobiDB-lite"/>
    </source>
</evidence>
<evidence type="ECO:0000256" key="3">
    <source>
        <dbReference type="SAM" id="Phobius"/>
    </source>
</evidence>
<dbReference type="SUPFAM" id="SSF51161">
    <property type="entry name" value="Trimeric LpxA-like enzymes"/>
    <property type="match status" value="1"/>
</dbReference>
<dbReference type="PANTHER" id="PTHR23416:SF54">
    <property type="entry name" value="ACETYLTRANSFERASE, CYSE_LACA_LPXA_NODL FAMILY (AFU_ORTHOLOGUE AFUA_2G08430)-RELATED"/>
    <property type="match status" value="1"/>
</dbReference>
<dbReference type="InterPro" id="IPR051159">
    <property type="entry name" value="Hexapeptide_acetyltransf"/>
</dbReference>
<dbReference type="InterPro" id="IPR018357">
    <property type="entry name" value="Hexapep_transf_CS"/>
</dbReference>
<protein>
    <submittedName>
        <fullName evidence="4">Trimeric LpxA-like protein</fullName>
    </submittedName>
</protein>
<evidence type="ECO:0000313" key="5">
    <source>
        <dbReference type="Proteomes" id="UP001174934"/>
    </source>
</evidence>